<evidence type="ECO:0000256" key="2">
    <source>
        <dbReference type="ARBA" id="ARBA00007613"/>
    </source>
</evidence>
<keyword evidence="5" id="KW-0812">Transmembrane</keyword>
<reference evidence="10" key="2">
    <citation type="journal article" date="2016" name="Genome Announc.">
        <title>Draft Genome Sequences of Two Novel Amoeba-Resistant Intranuclear Bacteria, 'Candidatus Berkiella cookevillensis' and 'Candidatus Berkiella aquae'.</title>
        <authorList>
            <person name="Mehari Y.T."/>
            <person name="Arivett B.A."/>
            <person name="Farone A.L."/>
            <person name="Gunderson J.H."/>
            <person name="Farone M.B."/>
        </authorList>
    </citation>
    <scope>NUCLEOTIDE SEQUENCE</scope>
    <source>
        <strain evidence="10">HT99</strain>
    </source>
</reference>
<keyword evidence="6" id="KW-0472">Membrane</keyword>
<reference evidence="10" key="3">
    <citation type="submission" date="2021-06" db="EMBL/GenBank/DDBJ databases">
        <title>Genomic Description and Analysis of Intracellular Bacteria, Candidatus Berkiella cookevillensis and Candidatus Berkiella aquae.</title>
        <authorList>
            <person name="Kidane D.T."/>
            <person name="Mehari Y.T."/>
            <person name="Rice F.C."/>
            <person name="Arivett B.A."/>
            <person name="Farone A.L."/>
            <person name="Berk S.G."/>
            <person name="Farone M.B."/>
        </authorList>
    </citation>
    <scope>NUCLEOTIDE SEQUENCE</scope>
    <source>
        <strain evidence="10">HT99</strain>
    </source>
</reference>
<evidence type="ECO:0000313" key="10">
    <source>
        <dbReference type="EMBL" id="MCS5712116.1"/>
    </source>
</evidence>
<feature type="coiled-coil region" evidence="8">
    <location>
        <begin position="213"/>
        <end position="240"/>
    </location>
</feature>
<evidence type="ECO:0000256" key="1">
    <source>
        <dbReference type="ARBA" id="ARBA00004442"/>
    </source>
</evidence>
<dbReference type="RefSeq" id="WP_075064724.1">
    <property type="nucleotide sequence ID" value="NZ_LKAJ02000001.1"/>
</dbReference>
<keyword evidence="8" id="KW-0175">Coiled coil</keyword>
<dbReference type="SUPFAM" id="SSF56954">
    <property type="entry name" value="Outer membrane efflux proteins (OEP)"/>
    <property type="match status" value="1"/>
</dbReference>
<protein>
    <submittedName>
        <fullName evidence="9">Outer membrane efflux protein</fullName>
    </submittedName>
    <submittedName>
        <fullName evidence="10">TolC family protein</fullName>
    </submittedName>
</protein>
<keyword evidence="7" id="KW-0998">Cell outer membrane</keyword>
<dbReference type="Gene3D" id="1.20.1600.10">
    <property type="entry name" value="Outer membrane efflux proteins (OEP)"/>
    <property type="match status" value="1"/>
</dbReference>
<dbReference type="GO" id="GO:0015288">
    <property type="term" value="F:porin activity"/>
    <property type="evidence" value="ECO:0007669"/>
    <property type="project" value="TreeGrafter"/>
</dbReference>
<reference evidence="9" key="1">
    <citation type="submission" date="2015-09" db="EMBL/GenBank/DDBJ databases">
        <title>Draft Genome Sequences of Two Novel Amoeba-resistant Intranuclear Bacteria, Candidatus Berkiella cookevillensis and Candidatus Berkiella aquae.</title>
        <authorList>
            <person name="Mehari Y.T."/>
            <person name="Arivett B.A."/>
            <person name="Farone A.L."/>
            <person name="Gunderson J.H."/>
            <person name="Farone M.B."/>
        </authorList>
    </citation>
    <scope>NUCLEOTIDE SEQUENCE [LARGE SCALE GENOMIC DNA]</scope>
    <source>
        <strain evidence="9">HT99</strain>
    </source>
</reference>
<dbReference type="GO" id="GO:0009279">
    <property type="term" value="C:cell outer membrane"/>
    <property type="evidence" value="ECO:0007669"/>
    <property type="project" value="UniProtKB-SubCell"/>
</dbReference>
<evidence type="ECO:0000256" key="7">
    <source>
        <dbReference type="ARBA" id="ARBA00023237"/>
    </source>
</evidence>
<comment type="similarity">
    <text evidence="2">Belongs to the outer membrane factor (OMF) (TC 1.B.17) family.</text>
</comment>
<evidence type="ECO:0000313" key="11">
    <source>
        <dbReference type="Proteomes" id="UP000051497"/>
    </source>
</evidence>
<dbReference type="EMBL" id="LKAJ01000001">
    <property type="protein sequence ID" value="KRG22519.1"/>
    <property type="molecule type" value="Genomic_DNA"/>
</dbReference>
<comment type="caution">
    <text evidence="9">The sequence shown here is derived from an EMBL/GenBank/DDBJ whole genome shotgun (WGS) entry which is preliminary data.</text>
</comment>
<keyword evidence="3" id="KW-0813">Transport</keyword>
<evidence type="ECO:0000256" key="6">
    <source>
        <dbReference type="ARBA" id="ARBA00023136"/>
    </source>
</evidence>
<dbReference type="InterPro" id="IPR051906">
    <property type="entry name" value="TolC-like"/>
</dbReference>
<dbReference type="PANTHER" id="PTHR30026">
    <property type="entry name" value="OUTER MEMBRANE PROTEIN TOLC"/>
    <property type="match status" value="1"/>
</dbReference>
<dbReference type="InterPro" id="IPR003423">
    <property type="entry name" value="OMP_efflux"/>
</dbReference>
<evidence type="ECO:0000256" key="3">
    <source>
        <dbReference type="ARBA" id="ARBA00022448"/>
    </source>
</evidence>
<dbReference type="AlphaFoldDB" id="A0A0Q9Z0F7"/>
<comment type="subcellular location">
    <subcellularLocation>
        <location evidence="1">Cell outer membrane</location>
    </subcellularLocation>
</comment>
<dbReference type="GO" id="GO:0015562">
    <property type="term" value="F:efflux transmembrane transporter activity"/>
    <property type="evidence" value="ECO:0007669"/>
    <property type="project" value="InterPro"/>
</dbReference>
<dbReference type="Proteomes" id="UP000051497">
    <property type="component" value="Unassembled WGS sequence"/>
</dbReference>
<proteinExistence type="inferred from homology"/>
<keyword evidence="4" id="KW-1134">Transmembrane beta strand</keyword>
<keyword evidence="11" id="KW-1185">Reference proteome</keyword>
<evidence type="ECO:0000256" key="8">
    <source>
        <dbReference type="SAM" id="Coils"/>
    </source>
</evidence>
<dbReference type="PANTHER" id="PTHR30026:SF20">
    <property type="entry name" value="OUTER MEMBRANE PROTEIN TOLC"/>
    <property type="match status" value="1"/>
</dbReference>
<evidence type="ECO:0000256" key="5">
    <source>
        <dbReference type="ARBA" id="ARBA00022692"/>
    </source>
</evidence>
<evidence type="ECO:0000256" key="4">
    <source>
        <dbReference type="ARBA" id="ARBA00022452"/>
    </source>
</evidence>
<dbReference type="EMBL" id="LKAJ02000001">
    <property type="protein sequence ID" value="MCS5712116.1"/>
    <property type="molecule type" value="Genomic_DNA"/>
</dbReference>
<dbReference type="STRING" id="295108.HT99x_00055"/>
<evidence type="ECO:0000313" key="9">
    <source>
        <dbReference type="EMBL" id="KRG22519.1"/>
    </source>
</evidence>
<sequence length="478" mass="55769">MERLFVLVILLLTFSLEAKSLDLHEAIHIALENNLELKFAKFDETLRLHQLKILRQKFNPQLFFNASATIHHETYFQENFDEKKIHTYPSVKMMTPYGTQLEIFTEQNVGFERYQKSSGTALRISIEQPLLQGRRKLVNTWEINNAIILNDIQQLLFQQTQEQVIYQVIVDFRALQLCSENVTLQEHWLKNAKQFYQNMQEKVVAGRVAVNDLNAALLQVKQAEINLNQAQFEQTQAKRRLIENLHLTDESITFKLDEPKMSESRWSLPKVIDEVIANDIEGKVLTLNKERVAHQLVIAKDQNLPHLKLRGDWTVGRYHIYGEKADEFSDETVFGYPFVHDNGNYTAQMLLNIPLSDKQQRYHRILAARSEIEKLEYESQHHHLRMKNFATSLLEQIQVKKRQLQLAQESLKLAQKNYNDTLLKLEVGRSSLFEMVNQQERLLRAQMAKNANQIAYYNSVANLELNAGRLAKNWLGTA</sequence>
<dbReference type="GO" id="GO:1990281">
    <property type="term" value="C:efflux pump complex"/>
    <property type="evidence" value="ECO:0007669"/>
    <property type="project" value="TreeGrafter"/>
</dbReference>
<dbReference type="Pfam" id="PF02321">
    <property type="entry name" value="OEP"/>
    <property type="match status" value="2"/>
</dbReference>
<gene>
    <name evidence="9" type="ORF">HT99x_00055</name>
    <name evidence="10" type="ORF">HT99x_011795</name>
</gene>
<name>A0A0Q9Z0F7_9GAMM</name>
<accession>A0A0Q9Z0F7</accession>
<organism evidence="9">
    <name type="scientific">Candidatus Berkiella aquae</name>
    <dbReference type="NCBI Taxonomy" id="295108"/>
    <lineage>
        <taxon>Bacteria</taxon>
        <taxon>Pseudomonadati</taxon>
        <taxon>Pseudomonadota</taxon>
        <taxon>Gammaproteobacteria</taxon>
        <taxon>Candidatus Berkiellales</taxon>
        <taxon>Candidatus Berkiellaceae</taxon>
        <taxon>Candidatus Berkiella</taxon>
    </lineage>
</organism>